<dbReference type="InterPro" id="IPR011989">
    <property type="entry name" value="ARM-like"/>
</dbReference>
<dbReference type="GO" id="GO:0031267">
    <property type="term" value="F:small GTPase binding"/>
    <property type="evidence" value="ECO:0007669"/>
    <property type="project" value="InterPro"/>
</dbReference>
<protein>
    <recommendedName>
        <fullName evidence="10">Importin N-terminal domain-containing protein</fullName>
    </recommendedName>
</protein>
<dbReference type="PANTHER" id="PTHR10527">
    <property type="entry name" value="IMPORTIN BETA"/>
    <property type="match status" value="1"/>
</dbReference>
<evidence type="ECO:0000256" key="3">
    <source>
        <dbReference type="ARBA" id="ARBA00010907"/>
    </source>
</evidence>
<dbReference type="InterPro" id="IPR016024">
    <property type="entry name" value="ARM-type_fold"/>
</dbReference>
<dbReference type="Pfam" id="PF13513">
    <property type="entry name" value="HEAT_EZ"/>
    <property type="match status" value="1"/>
</dbReference>
<comment type="similarity">
    <text evidence="3">Belongs to the importin beta family. Importin beta-1 subfamily.</text>
</comment>
<evidence type="ECO:0000256" key="4">
    <source>
        <dbReference type="ARBA" id="ARBA00022448"/>
    </source>
</evidence>
<dbReference type="PROSITE" id="PS50166">
    <property type="entry name" value="IMPORTIN_B_NT"/>
    <property type="match status" value="1"/>
</dbReference>
<sequence length="1093" mass="121815">MEEIVAKLLVPNSKTIEQGTKELKEAFKKPEAIPALCDVVVTSTNAEIRQTAAVLLRRRLSKKSHWNKVDPAVRTRIKQGMLQALVNETVRSVKNSIAQFIGILGKHEFPNNTWPEILQFIHTLCNSDNAVDKELGMYALSIMTEISKDSYIVHLESFAILFTNTLGSLTNVNCDLAYYTVLTMKHLVPIISGHQQMTNLYYNLLPRILEIINAFAQDNNTKKECEMLEIIEELIEYAITVIVPHVRLIVEVCLSIGGNKDVSDEVKIKAIGVLGWLIRSKSKVMQKENLVEPIIDAMIKVMSQKPNLDDGDNDTSNAEDYYQGDPDEYTPTTIATQTLDMIALHVPPEKVIPSFLSRIEPAVQGNDIYAQKAAYLALAVLAEGCSEYIRKKYLEAFLKCVCGGINSPHLPVRNAALFALGQFAEHLQPEISKYAAELLPVLFEHLSQIYSQVQNAGSLPSSLDRIFYALETFCENLDQSLQPYMPTLMERLFTALDPNHWSMQLKKMGFDAVSSAASAVKEGMLPYFPKILEIINIYVNADPMSENFHVLCDALDCLAAIAQTIGNDNFRPLAQETLHLGLRILDTSTDPDNRRAAYALVAALAIVMKEDLAPVLPTVVEQMIGTIQSSDGIETLYDEEEKEGVDVYDDLSESDDDFEEDIASTSSGDSEQCKYMVENSYVEEKEQACITLKEICANVGAPFLPFLEKSFQEIFKLLNFPQDDMRKAAVDALQQFCISLHKINTPEGKQALYNALQMFIPKCAEIIRSDEERQVVMCALDAYANLLEELKGDVLVGEGHREAIMNCVIDVLNLKTACQDADVESGGGGDGGEDETEAEQDELLLEYAGDVIPKFGKAIKPDDFVLYFPNILTLVGNRTKKRNSESQRSFSYGTLAECMEPLDGYIDKFAAQLVKMWFAGAKDSSDEVRNNSIYGLGEMVLHGRDCIFSCYGEILQCLSTAVAKESHVGTLDNICGALAKLIIVNSNLVPLDQVFPAFIERLPLREDFQENEAVVKCFYSLYQQGSPILRQHLPNVIKVVAHIYSNEQTPNDETKHLVVEFLKTMNRDFGEEFANSVSSLGPAVTENLQKLLS</sequence>
<keyword evidence="4" id="KW-0813">Transport</keyword>
<gene>
    <name evidence="11" type="ORF">ILUMI_01743</name>
</gene>
<comment type="caution">
    <text evidence="11">The sequence shown here is derived from an EMBL/GenBank/DDBJ whole genome shotgun (WGS) entry which is preliminary data.</text>
</comment>
<dbReference type="AlphaFoldDB" id="A0A8K0DER5"/>
<evidence type="ECO:0000256" key="8">
    <source>
        <dbReference type="ARBA" id="ARBA00023242"/>
    </source>
</evidence>
<dbReference type="Pfam" id="PF03810">
    <property type="entry name" value="IBN_N"/>
    <property type="match status" value="1"/>
</dbReference>
<dbReference type="InterPro" id="IPR001494">
    <property type="entry name" value="Importin-beta_N"/>
</dbReference>
<dbReference type="OrthoDB" id="7862313at2759"/>
<evidence type="ECO:0000256" key="6">
    <source>
        <dbReference type="ARBA" id="ARBA00022737"/>
    </source>
</evidence>
<accession>A0A8K0DER5</accession>
<dbReference type="InterPro" id="IPR057672">
    <property type="entry name" value="TPR_IPO4/5"/>
</dbReference>
<evidence type="ECO:0000256" key="9">
    <source>
        <dbReference type="SAM" id="MobiDB-lite"/>
    </source>
</evidence>
<dbReference type="GO" id="GO:0005737">
    <property type="term" value="C:cytoplasm"/>
    <property type="evidence" value="ECO:0007669"/>
    <property type="project" value="UniProtKB-SubCell"/>
</dbReference>
<feature type="domain" description="Importin N-terminal" evidence="10">
    <location>
        <begin position="19"/>
        <end position="87"/>
    </location>
</feature>
<dbReference type="SMART" id="SM00913">
    <property type="entry name" value="IBN_N"/>
    <property type="match status" value="1"/>
</dbReference>
<keyword evidence="6" id="KW-0677">Repeat</keyword>
<organism evidence="11 12">
    <name type="scientific">Ignelater luminosus</name>
    <name type="common">Cucubano</name>
    <name type="synonym">Pyrophorus luminosus</name>
    <dbReference type="NCBI Taxonomy" id="2038154"/>
    <lineage>
        <taxon>Eukaryota</taxon>
        <taxon>Metazoa</taxon>
        <taxon>Ecdysozoa</taxon>
        <taxon>Arthropoda</taxon>
        <taxon>Hexapoda</taxon>
        <taxon>Insecta</taxon>
        <taxon>Pterygota</taxon>
        <taxon>Neoptera</taxon>
        <taxon>Endopterygota</taxon>
        <taxon>Coleoptera</taxon>
        <taxon>Polyphaga</taxon>
        <taxon>Elateriformia</taxon>
        <taxon>Elateroidea</taxon>
        <taxon>Elateridae</taxon>
        <taxon>Agrypninae</taxon>
        <taxon>Pyrophorini</taxon>
        <taxon>Ignelater</taxon>
    </lineage>
</organism>
<evidence type="ECO:0000259" key="10">
    <source>
        <dbReference type="PROSITE" id="PS50166"/>
    </source>
</evidence>
<dbReference type="GO" id="GO:0006606">
    <property type="term" value="P:protein import into nucleus"/>
    <property type="evidence" value="ECO:0007669"/>
    <property type="project" value="InterPro"/>
</dbReference>
<keyword evidence="8" id="KW-0539">Nucleus</keyword>
<dbReference type="InterPro" id="IPR058584">
    <property type="entry name" value="IMB1_TNPO1-like_TPR"/>
</dbReference>
<evidence type="ECO:0000256" key="5">
    <source>
        <dbReference type="ARBA" id="ARBA00022490"/>
    </source>
</evidence>
<evidence type="ECO:0000256" key="1">
    <source>
        <dbReference type="ARBA" id="ARBA00004259"/>
    </source>
</evidence>
<dbReference type="Pfam" id="PF25574">
    <property type="entry name" value="TPR_IMB1"/>
    <property type="match status" value="1"/>
</dbReference>
<evidence type="ECO:0000313" key="11">
    <source>
        <dbReference type="EMBL" id="KAF2904434.1"/>
    </source>
</evidence>
<dbReference type="InterPro" id="IPR000225">
    <property type="entry name" value="Armadillo"/>
</dbReference>
<dbReference type="GO" id="GO:0005635">
    <property type="term" value="C:nuclear envelope"/>
    <property type="evidence" value="ECO:0007669"/>
    <property type="project" value="UniProtKB-SubCell"/>
</dbReference>
<evidence type="ECO:0000256" key="7">
    <source>
        <dbReference type="ARBA" id="ARBA00022927"/>
    </source>
</evidence>
<keyword evidence="12" id="KW-1185">Reference proteome</keyword>
<name>A0A8K0DER5_IGNLU</name>
<dbReference type="Proteomes" id="UP000801492">
    <property type="component" value="Unassembled WGS sequence"/>
</dbReference>
<proteinExistence type="inferred from homology"/>
<keyword evidence="5" id="KW-0963">Cytoplasm</keyword>
<feature type="region of interest" description="Disordered" evidence="9">
    <location>
        <begin position="306"/>
        <end position="326"/>
    </location>
</feature>
<keyword evidence="7" id="KW-0653">Protein transport</keyword>
<dbReference type="Pfam" id="PF25780">
    <property type="entry name" value="TPR_IPO5"/>
    <property type="match status" value="1"/>
</dbReference>
<dbReference type="SUPFAM" id="SSF48371">
    <property type="entry name" value="ARM repeat"/>
    <property type="match status" value="2"/>
</dbReference>
<reference evidence="11" key="1">
    <citation type="submission" date="2019-08" db="EMBL/GenBank/DDBJ databases">
        <title>The genome of the North American firefly Photinus pyralis.</title>
        <authorList>
            <consortium name="Photinus pyralis genome working group"/>
            <person name="Fallon T.R."/>
            <person name="Sander Lower S.E."/>
            <person name="Weng J.-K."/>
        </authorList>
    </citation>
    <scope>NUCLEOTIDE SEQUENCE</scope>
    <source>
        <strain evidence="11">TRF0915ILg1</strain>
        <tissue evidence="11">Whole body</tissue>
    </source>
</reference>
<dbReference type="InterPro" id="IPR040122">
    <property type="entry name" value="Importin_beta"/>
</dbReference>
<evidence type="ECO:0000256" key="2">
    <source>
        <dbReference type="ARBA" id="ARBA00004496"/>
    </source>
</evidence>
<dbReference type="EMBL" id="VTPC01000772">
    <property type="protein sequence ID" value="KAF2904434.1"/>
    <property type="molecule type" value="Genomic_DNA"/>
</dbReference>
<dbReference type="SMART" id="SM00185">
    <property type="entry name" value="ARM"/>
    <property type="match status" value="3"/>
</dbReference>
<comment type="subcellular location">
    <subcellularLocation>
        <location evidence="2">Cytoplasm</location>
    </subcellularLocation>
    <subcellularLocation>
        <location evidence="1">Nucleus envelope</location>
    </subcellularLocation>
</comment>
<dbReference type="Gene3D" id="1.25.10.10">
    <property type="entry name" value="Leucine-rich Repeat Variant"/>
    <property type="match status" value="1"/>
</dbReference>
<evidence type="ECO:0000313" key="12">
    <source>
        <dbReference type="Proteomes" id="UP000801492"/>
    </source>
</evidence>